<comment type="caution">
    <text evidence="1">The sequence shown here is derived from an EMBL/GenBank/DDBJ whole genome shotgun (WGS) entry which is preliminary data.</text>
</comment>
<dbReference type="AlphaFoldDB" id="A0AAU9TKL0"/>
<accession>A0AAU9TKL0</accession>
<proteinExistence type="predicted"/>
<reference evidence="1" key="1">
    <citation type="submission" date="2022-03" db="EMBL/GenBank/DDBJ databases">
        <authorList>
            <person name="Tunstrom K."/>
        </authorList>
    </citation>
    <scope>NUCLEOTIDE SEQUENCE</scope>
</reference>
<dbReference type="EMBL" id="CAKOGL010000004">
    <property type="protein sequence ID" value="CAH2085280.1"/>
    <property type="molecule type" value="Genomic_DNA"/>
</dbReference>
<evidence type="ECO:0000313" key="2">
    <source>
        <dbReference type="Proteomes" id="UP001153954"/>
    </source>
</evidence>
<organism evidence="1 2">
    <name type="scientific">Euphydryas editha</name>
    <name type="common">Edith's checkerspot</name>
    <dbReference type="NCBI Taxonomy" id="104508"/>
    <lineage>
        <taxon>Eukaryota</taxon>
        <taxon>Metazoa</taxon>
        <taxon>Ecdysozoa</taxon>
        <taxon>Arthropoda</taxon>
        <taxon>Hexapoda</taxon>
        <taxon>Insecta</taxon>
        <taxon>Pterygota</taxon>
        <taxon>Neoptera</taxon>
        <taxon>Endopterygota</taxon>
        <taxon>Lepidoptera</taxon>
        <taxon>Glossata</taxon>
        <taxon>Ditrysia</taxon>
        <taxon>Papilionoidea</taxon>
        <taxon>Nymphalidae</taxon>
        <taxon>Nymphalinae</taxon>
        <taxon>Euphydryas</taxon>
    </lineage>
</organism>
<gene>
    <name evidence="1" type="ORF">EEDITHA_LOCUS1769</name>
</gene>
<name>A0AAU9TKL0_EUPED</name>
<keyword evidence="2" id="KW-1185">Reference proteome</keyword>
<sequence length="139" mass="15992">MFCMQSTSTPATRSRRELPVFLFLYNMRNRKQLLSSRSRVNRGYQVTTSKSVQRDLRTDRERNISTFTQAAPLSPGKIAIGVHHSGSHLPFYAMNRHKFLTVTRFEGVSTVVREREQIEQKTKLPVKSTVYKLGSKSTI</sequence>
<dbReference type="Proteomes" id="UP001153954">
    <property type="component" value="Unassembled WGS sequence"/>
</dbReference>
<protein>
    <submittedName>
        <fullName evidence="1">Uncharacterized protein</fullName>
    </submittedName>
</protein>
<evidence type="ECO:0000313" key="1">
    <source>
        <dbReference type="EMBL" id="CAH2085280.1"/>
    </source>
</evidence>